<reference evidence="6 7" key="1">
    <citation type="submission" date="2023-01" db="EMBL/GenBank/DDBJ databases">
        <title>Analysis of 21 Apiospora genomes using comparative genomics revels a genus with tremendous synthesis potential of carbohydrate active enzymes and secondary metabolites.</title>
        <authorList>
            <person name="Sorensen T."/>
        </authorList>
    </citation>
    <scope>NUCLEOTIDE SEQUENCE [LARGE SCALE GENOMIC DNA]</scope>
    <source>
        <strain evidence="6 7">CBS 117206</strain>
    </source>
</reference>
<feature type="repeat" description="ANK" evidence="3">
    <location>
        <begin position="476"/>
        <end position="510"/>
    </location>
</feature>
<dbReference type="PANTHER" id="PTHR24198">
    <property type="entry name" value="ANKYRIN REPEAT AND PROTEIN KINASE DOMAIN-CONTAINING PROTEIN"/>
    <property type="match status" value="1"/>
</dbReference>
<gene>
    <name evidence="6" type="ORF">PG999_007424</name>
</gene>
<keyword evidence="2 3" id="KW-0040">ANK repeat</keyword>
<evidence type="ECO:0000259" key="5">
    <source>
        <dbReference type="Pfam" id="PF14420"/>
    </source>
</evidence>
<dbReference type="Pfam" id="PF12796">
    <property type="entry name" value="Ank_2"/>
    <property type="match status" value="3"/>
</dbReference>
<evidence type="ECO:0000256" key="3">
    <source>
        <dbReference type="PROSITE-ProRule" id="PRU00023"/>
    </source>
</evidence>
<feature type="repeat" description="ANK" evidence="3">
    <location>
        <begin position="990"/>
        <end position="1022"/>
    </location>
</feature>
<comment type="caution">
    <text evidence="6">The sequence shown here is derived from an EMBL/GenBank/DDBJ whole genome shotgun (WGS) entry which is preliminary data.</text>
</comment>
<feature type="repeat" description="ANK" evidence="3">
    <location>
        <begin position="1023"/>
        <end position="1055"/>
    </location>
</feature>
<evidence type="ECO:0000313" key="6">
    <source>
        <dbReference type="EMBL" id="KAK8115355.1"/>
    </source>
</evidence>
<dbReference type="InterPro" id="IPR025676">
    <property type="entry name" value="Clr5_dom"/>
</dbReference>
<dbReference type="SUPFAM" id="SSF48403">
    <property type="entry name" value="Ankyrin repeat"/>
    <property type="match status" value="1"/>
</dbReference>
<dbReference type="SMART" id="SM00248">
    <property type="entry name" value="ANK"/>
    <property type="match status" value="9"/>
</dbReference>
<accession>A0AAW0QY93</accession>
<evidence type="ECO:0000256" key="1">
    <source>
        <dbReference type="ARBA" id="ARBA00022737"/>
    </source>
</evidence>
<dbReference type="PANTHER" id="PTHR24198:SF194">
    <property type="entry name" value="INVERSIN-A"/>
    <property type="match status" value="1"/>
</dbReference>
<dbReference type="Proteomes" id="UP001392437">
    <property type="component" value="Unassembled WGS sequence"/>
</dbReference>
<keyword evidence="7" id="KW-1185">Reference proteome</keyword>
<dbReference type="InterPro" id="IPR002110">
    <property type="entry name" value="Ankyrin_rpt"/>
</dbReference>
<keyword evidence="1" id="KW-0677">Repeat</keyword>
<dbReference type="Gene3D" id="1.25.40.20">
    <property type="entry name" value="Ankyrin repeat-containing domain"/>
    <property type="match status" value="2"/>
</dbReference>
<dbReference type="PROSITE" id="PS50088">
    <property type="entry name" value="ANK_REPEAT"/>
    <property type="match status" value="4"/>
</dbReference>
<sequence>MTSTNRSARIPDEKWEAHKANIVRQFVDHDQSLEAIVDSLRKSSDFIVTRNQLHNRLNKTWRIHKKTSKGEAEALWRCIDYRIAERRTHGKASNVIINGAIIESAKVTKETGRYSRRAWSSGIVHSSIWSSSVDKELISKQMDRSLHHSIYHLLSSGYDTTLLIPETKENEAAQRMGIMQFDSAEDPLREQLKLLFFHLTNQSLYRSEYYRLSQLPSMLQIIKLIDFVGFMQKPLDPGEDLTLLAAREKLFQLVFNFIGFVFAVGGPQAPPFRRLLDDNINVITRFIEWLLQSGQDPNVKVFCYSGHRTSALQSALQYRLDALVGILIQHNTDVRGRFPYIRSACEPYCQAHLPPLVLAMMSGGNPNSETLLSNIEQNRTLLEEFLSIKLFQGLQRGQEPNEPDIDHRLYHLLEGSEDEVMILSVLETIRKTVGPTWLETSNHAVGLLFYASRAGYIDVLGFLLDNNVDINITNTPGSTALHNAVIGRRSPYATCRYLLEHGAVLDSSDAYMSAFHLACYKVDDVEILRLLCSHGARVHRTMADILSARKWLDYHNTLSIEELLVKLGNNSTPLKAVINNMRLDPQESVKFCMQMGQSSTEVAEWMLDAALHSSNIQLLPVALHTGSWHVLGLDRRDGLLRITMQCCNHFFGPPDKFEKCCKGVDIGKRITVAHELLDAGVNIGPSDAIRAVRLGDWGLVQRIRVLDPLSIAESPLPYRSGAISFLEATILWCPHHAFEAMKTTSYDPGALCAAALKGCKGELSLDLVEELLASRLPYNSSALDATMEMTAIGISLYHGQTRLLEVLRKNLPTHSFARLPGCKIDDWEVINDTVNPWWYDPRRHGSVACFAFNADTESFTTIVKQYCWDIACLSMVIENCDHTKAEVLMNHKALRQITPPWSIIDEYPFSPLQLAIRTGDTKLIQVCVKLGESIHGGWGSEPNDWEGHTALTDAVSYGNLEIIDLVLKLGADIDQKGLDIGQRLESLDSTLYTPLQIACIGDNLAIPKRLIAQGADLNAVSDQDFTALEYAAVCGRLDTVHLLLSAGADVKGKYGHLLDLAIIQASANGHEVIVKLLKAHAEKVGYVLEDDKDYEDDEDDEDDEGEDTEGDFYQLYQAFCETSNRGGGFV</sequence>
<dbReference type="EMBL" id="JAQQWP010000006">
    <property type="protein sequence ID" value="KAK8115355.1"/>
    <property type="molecule type" value="Genomic_DNA"/>
</dbReference>
<dbReference type="InterPro" id="IPR036770">
    <property type="entry name" value="Ankyrin_rpt-contain_sf"/>
</dbReference>
<proteinExistence type="predicted"/>
<feature type="domain" description="Clr5" evidence="5">
    <location>
        <begin position="11"/>
        <end position="65"/>
    </location>
</feature>
<feature type="region of interest" description="Disordered" evidence="4">
    <location>
        <begin position="1089"/>
        <end position="1108"/>
    </location>
</feature>
<evidence type="ECO:0000256" key="4">
    <source>
        <dbReference type="SAM" id="MobiDB-lite"/>
    </source>
</evidence>
<protein>
    <submittedName>
        <fullName evidence="6">Multiple ankyrin repeats single kh domain-containing protein</fullName>
    </submittedName>
</protein>
<feature type="repeat" description="ANK" evidence="3">
    <location>
        <begin position="946"/>
        <end position="978"/>
    </location>
</feature>
<evidence type="ECO:0000256" key="2">
    <source>
        <dbReference type="ARBA" id="ARBA00023043"/>
    </source>
</evidence>
<dbReference type="Pfam" id="PF14420">
    <property type="entry name" value="Clr5"/>
    <property type="match status" value="1"/>
</dbReference>
<dbReference type="PROSITE" id="PS50297">
    <property type="entry name" value="ANK_REP_REGION"/>
    <property type="match status" value="2"/>
</dbReference>
<dbReference type="AlphaFoldDB" id="A0AAW0QY93"/>
<evidence type="ECO:0000313" key="7">
    <source>
        <dbReference type="Proteomes" id="UP001392437"/>
    </source>
</evidence>
<name>A0AAW0QY93_9PEZI</name>
<organism evidence="6 7">
    <name type="scientific">Apiospora kogelbergensis</name>
    <dbReference type="NCBI Taxonomy" id="1337665"/>
    <lineage>
        <taxon>Eukaryota</taxon>
        <taxon>Fungi</taxon>
        <taxon>Dikarya</taxon>
        <taxon>Ascomycota</taxon>
        <taxon>Pezizomycotina</taxon>
        <taxon>Sordariomycetes</taxon>
        <taxon>Xylariomycetidae</taxon>
        <taxon>Amphisphaeriales</taxon>
        <taxon>Apiosporaceae</taxon>
        <taxon>Apiospora</taxon>
    </lineage>
</organism>